<dbReference type="Proteomes" id="UP000510888">
    <property type="component" value="Chromosome 2"/>
</dbReference>
<keyword evidence="2" id="KW-1185">Reference proteome</keyword>
<evidence type="ECO:0008006" key="3">
    <source>
        <dbReference type="Google" id="ProtNLM"/>
    </source>
</evidence>
<organism evidence="1 2">
    <name type="scientific">Paraburkholderia largidicola</name>
    <dbReference type="NCBI Taxonomy" id="3014751"/>
    <lineage>
        <taxon>Bacteria</taxon>
        <taxon>Pseudomonadati</taxon>
        <taxon>Pseudomonadota</taxon>
        <taxon>Betaproteobacteria</taxon>
        <taxon>Burkholderiales</taxon>
        <taxon>Burkholderiaceae</taxon>
        <taxon>Paraburkholderia</taxon>
    </lineage>
</organism>
<dbReference type="KEGG" id="plad:PPGU16_39620"/>
<name>A0A7I8BQX4_9BURK</name>
<dbReference type="RefSeq" id="WP_180724533.1">
    <property type="nucleotide sequence ID" value="NZ_AP023175.1"/>
</dbReference>
<dbReference type="InterPro" id="IPR021769">
    <property type="entry name" value="DUF3331"/>
</dbReference>
<sequence>MLLEANLDDPWTRTINLLSLPAGSQFAFEELFDPAVTRRAPADVSGPAWEPAVRVIDRPSPLSVTLDWRDATKCCYREQLWVAARARVAGRCAMSGEPIAPGDEIFRPRPARPAPRNVNAMILASAIEACAAGLPRSDELRCKICPEALAFMHVREPVLDDAR</sequence>
<dbReference type="EMBL" id="AP023175">
    <property type="protein sequence ID" value="BCF90895.1"/>
    <property type="molecule type" value="Genomic_DNA"/>
</dbReference>
<reference evidence="1 2" key="1">
    <citation type="journal article" date="2020" name="Genes (Basel)">
        <title>Genomic Comparison of Insect Gut Symbionts from Divergent Burkholderia Subclades.</title>
        <authorList>
            <person name="Takeshita K."/>
            <person name="Kikuchi Y."/>
        </authorList>
    </citation>
    <scope>NUCLEOTIDE SEQUENCE [LARGE SCALE GENOMIC DNA]</scope>
    <source>
        <strain evidence="1 2">PGU16</strain>
    </source>
</reference>
<proteinExistence type="predicted"/>
<protein>
    <recommendedName>
        <fullName evidence="3">DUF3331 domain-containing protein</fullName>
    </recommendedName>
</protein>
<accession>A0A7I8BQX4</accession>
<dbReference type="AlphaFoldDB" id="A0A7I8BQX4"/>
<evidence type="ECO:0000313" key="2">
    <source>
        <dbReference type="Proteomes" id="UP000510888"/>
    </source>
</evidence>
<evidence type="ECO:0000313" key="1">
    <source>
        <dbReference type="EMBL" id="BCF90895.1"/>
    </source>
</evidence>
<dbReference type="Pfam" id="PF11811">
    <property type="entry name" value="DUF3331"/>
    <property type="match status" value="1"/>
</dbReference>
<gene>
    <name evidence="1" type="ORF">PPGU16_39620</name>
</gene>